<dbReference type="InterPro" id="IPR036237">
    <property type="entry name" value="Xyl_isomerase-like_sf"/>
</dbReference>
<dbReference type="PANTHER" id="PTHR12110:SF53">
    <property type="entry name" value="BLR5974 PROTEIN"/>
    <property type="match status" value="1"/>
</dbReference>
<evidence type="ECO:0000259" key="1">
    <source>
        <dbReference type="Pfam" id="PF01261"/>
    </source>
</evidence>
<sequence>MKRRNFIRNSSQAGLALSILGFAACKETKKGEKITDATSEGAEAVIEPFFKLSLAQWSIHRMIREDGVDPYTFAEKAKNWGFSGLEYVSQLYNPELEDAGYSEEAMAAFVEKSNAEAKKHGMENVLIMIDGQGSLAASDEKERNETVEKHKKWVDAAAAMGCHSIRVNLQGTDEPEEWKKNSIDGLTKLCAYAKGKNINILVENHGGLSSNGALHAEVMKAVSLDNCGTLPDFGNFCITRKKDSRECEVMYDKYKGVKELMPYAKAVSAKTHDFDADGNETEIDYVKMLQMVKDHGYTGFVGVEYEGNKIGEEEGIIATRELLLKASKEIS</sequence>
<dbReference type="SUPFAM" id="SSF51658">
    <property type="entry name" value="Xylose isomerase-like"/>
    <property type="match status" value="1"/>
</dbReference>
<gene>
    <name evidence="2" type="ORF">HW347_04395</name>
</gene>
<dbReference type="InterPro" id="IPR050312">
    <property type="entry name" value="IolE/XylAMocC-like"/>
</dbReference>
<reference evidence="2 3" key="1">
    <citation type="submission" date="2020-06" db="EMBL/GenBank/DDBJ databases">
        <authorList>
            <person name="Isaeva M.P."/>
            <person name="Chernysheva N.Y."/>
        </authorList>
    </citation>
    <scope>NUCLEOTIDE SEQUENCE [LARGE SCALE GENOMIC DNA]</scope>
    <source>
        <strain evidence="2 3">KMM 6746</strain>
    </source>
</reference>
<dbReference type="Gene3D" id="3.20.20.150">
    <property type="entry name" value="Divalent-metal-dependent TIM barrel enzymes"/>
    <property type="match status" value="1"/>
</dbReference>
<evidence type="ECO:0000313" key="3">
    <source>
        <dbReference type="Proteomes" id="UP000740413"/>
    </source>
</evidence>
<keyword evidence="3" id="KW-1185">Reference proteome</keyword>
<keyword evidence="2" id="KW-0413">Isomerase</keyword>
<organism evidence="2 3">
    <name type="scientific">Zobellia barbeyronii</name>
    <dbReference type="NCBI Taxonomy" id="2748009"/>
    <lineage>
        <taxon>Bacteria</taxon>
        <taxon>Pseudomonadati</taxon>
        <taxon>Bacteroidota</taxon>
        <taxon>Flavobacteriia</taxon>
        <taxon>Flavobacteriales</taxon>
        <taxon>Flavobacteriaceae</taxon>
        <taxon>Zobellia</taxon>
    </lineage>
</organism>
<dbReference type="GO" id="GO:0016853">
    <property type="term" value="F:isomerase activity"/>
    <property type="evidence" value="ECO:0007669"/>
    <property type="project" value="UniProtKB-KW"/>
</dbReference>
<feature type="domain" description="Xylose isomerase-like TIM barrel" evidence="1">
    <location>
        <begin position="75"/>
        <end position="322"/>
    </location>
</feature>
<dbReference type="PANTHER" id="PTHR12110">
    <property type="entry name" value="HYDROXYPYRUVATE ISOMERASE"/>
    <property type="match status" value="1"/>
</dbReference>
<dbReference type="Proteomes" id="UP000740413">
    <property type="component" value="Unassembled WGS sequence"/>
</dbReference>
<dbReference type="EMBL" id="JACATN010000001">
    <property type="protein sequence ID" value="MBT2160492.1"/>
    <property type="molecule type" value="Genomic_DNA"/>
</dbReference>
<dbReference type="Pfam" id="PF01261">
    <property type="entry name" value="AP_endonuc_2"/>
    <property type="match status" value="1"/>
</dbReference>
<proteinExistence type="predicted"/>
<dbReference type="InterPro" id="IPR013022">
    <property type="entry name" value="Xyl_isomerase-like_TIM-brl"/>
</dbReference>
<name>A0ABS5WEE9_9FLAO</name>
<dbReference type="PROSITE" id="PS51257">
    <property type="entry name" value="PROKAR_LIPOPROTEIN"/>
    <property type="match status" value="1"/>
</dbReference>
<dbReference type="RefSeq" id="WP_214610695.1">
    <property type="nucleotide sequence ID" value="NZ_JACATN010000001.1"/>
</dbReference>
<comment type="caution">
    <text evidence="2">The sequence shown here is derived from an EMBL/GenBank/DDBJ whole genome shotgun (WGS) entry which is preliminary data.</text>
</comment>
<accession>A0ABS5WEE9</accession>
<protein>
    <submittedName>
        <fullName evidence="2">Sugar phosphate isomerase/epimerase</fullName>
    </submittedName>
</protein>
<evidence type="ECO:0000313" key="2">
    <source>
        <dbReference type="EMBL" id="MBT2160492.1"/>
    </source>
</evidence>
<reference evidence="3" key="2">
    <citation type="submission" date="2023-07" db="EMBL/GenBank/DDBJ databases">
        <title>Zobellia barbeyronii sp. nov., a new marine flavobacterium, isolated from green and red algae.</title>
        <authorList>
            <person name="Nedashkovskaya O.I."/>
            <person name="Otstavnykh N."/>
            <person name="Zhukova N."/>
            <person name="Guzev K."/>
            <person name="Chausova V."/>
            <person name="Tekutyeva L."/>
            <person name="Mikhailov V."/>
            <person name="Isaeva M."/>
        </authorList>
    </citation>
    <scope>NUCLEOTIDE SEQUENCE [LARGE SCALE GENOMIC DNA]</scope>
    <source>
        <strain evidence="3">KMM 6746</strain>
    </source>
</reference>